<dbReference type="NCBIfam" id="NF006743">
    <property type="entry name" value="PRK09270.1-2"/>
    <property type="match status" value="1"/>
</dbReference>
<name>A0A2V1KAE4_9ACTO</name>
<evidence type="ECO:0000313" key="1">
    <source>
        <dbReference type="EMBL" id="PWF26355.1"/>
    </source>
</evidence>
<dbReference type="AlphaFoldDB" id="A0A2V1KAE4"/>
<dbReference type="EMBL" id="QETB01000003">
    <property type="protein sequence ID" value="PWF26355.1"/>
    <property type="molecule type" value="Genomic_DNA"/>
</dbReference>
<dbReference type="GO" id="GO:0016301">
    <property type="term" value="F:kinase activity"/>
    <property type="evidence" value="ECO:0007669"/>
    <property type="project" value="UniProtKB-KW"/>
</dbReference>
<dbReference type="Gene3D" id="3.40.50.300">
    <property type="entry name" value="P-loop containing nucleotide triphosphate hydrolases"/>
    <property type="match status" value="2"/>
</dbReference>
<dbReference type="PANTHER" id="PTHR10285">
    <property type="entry name" value="URIDINE KINASE"/>
    <property type="match status" value="1"/>
</dbReference>
<reference evidence="2" key="1">
    <citation type="submission" date="2018-05" db="EMBL/GenBank/DDBJ databases">
        <authorList>
            <person name="Li Y."/>
        </authorList>
    </citation>
    <scope>NUCLEOTIDE SEQUENCE [LARGE SCALE GENOMIC DNA]</scope>
    <source>
        <strain evidence="2">sk1b4</strain>
    </source>
</reference>
<keyword evidence="1" id="KW-0808">Transferase</keyword>
<dbReference type="SUPFAM" id="SSF52540">
    <property type="entry name" value="P-loop containing nucleoside triphosphate hydrolases"/>
    <property type="match status" value="1"/>
</dbReference>
<sequence>MDIAHQLAEEVRNALGETPRVIVGIAGEPGAGKSTLAGQTQLILEQAGFKTAVVPMDGYHLANEVLESLARRDRKGAIDTFDASGYLSMLRRLRSDASDTVYAPLYDRDAGHGVAGAIPVASDCRVILTEGNYLLDGDAPWNEAAGLLDAIWFVQIDPLVRRERLVARHIASGKDPDFAEYWVDNVDEANARRIRACAAKADRIVDPG</sequence>
<dbReference type="InterPro" id="IPR027417">
    <property type="entry name" value="P-loop_NTPase"/>
</dbReference>
<evidence type="ECO:0000313" key="2">
    <source>
        <dbReference type="Proteomes" id="UP000245283"/>
    </source>
</evidence>
<proteinExistence type="predicted"/>
<keyword evidence="2" id="KW-1185">Reference proteome</keyword>
<protein>
    <submittedName>
        <fullName evidence="1">Nucleoside/nucleotide kinase family protein</fullName>
    </submittedName>
</protein>
<accession>A0A2V1KAE4</accession>
<keyword evidence="1" id="KW-0418">Kinase</keyword>
<dbReference type="RefSeq" id="WP_109093427.1">
    <property type="nucleotide sequence ID" value="NZ_QETB01000003.1"/>
</dbReference>
<dbReference type="Pfam" id="PF03308">
    <property type="entry name" value="MeaB"/>
    <property type="match status" value="1"/>
</dbReference>
<comment type="caution">
    <text evidence="1">The sequence shown here is derived from an EMBL/GenBank/DDBJ whole genome shotgun (WGS) entry which is preliminary data.</text>
</comment>
<gene>
    <name evidence="1" type="ORF">DD236_05695</name>
</gene>
<organism evidence="1 2">
    <name type="scientific">Ancrocorticia populi</name>
    <dbReference type="NCBI Taxonomy" id="2175228"/>
    <lineage>
        <taxon>Bacteria</taxon>
        <taxon>Bacillati</taxon>
        <taxon>Actinomycetota</taxon>
        <taxon>Actinomycetes</taxon>
        <taxon>Actinomycetales</taxon>
        <taxon>Actinomycetaceae</taxon>
        <taxon>Ancrocorticia</taxon>
    </lineage>
</organism>
<dbReference type="Proteomes" id="UP000245283">
    <property type="component" value="Unassembled WGS sequence"/>
</dbReference>
<dbReference type="OrthoDB" id="3192509at2"/>